<proteinExistence type="predicted"/>
<dbReference type="Pfam" id="PF00440">
    <property type="entry name" value="TetR_N"/>
    <property type="match status" value="1"/>
</dbReference>
<dbReference type="InterPro" id="IPR050109">
    <property type="entry name" value="HTH-type_TetR-like_transc_reg"/>
</dbReference>
<dbReference type="EMBL" id="MCAS01000023">
    <property type="protein sequence ID" value="RKF43494.1"/>
    <property type="molecule type" value="Genomic_DNA"/>
</dbReference>
<dbReference type="GO" id="GO:0000976">
    <property type="term" value="F:transcription cis-regulatory region binding"/>
    <property type="evidence" value="ECO:0007669"/>
    <property type="project" value="TreeGrafter"/>
</dbReference>
<evidence type="ECO:0000256" key="2">
    <source>
        <dbReference type="ARBA" id="ARBA00023015"/>
    </source>
</evidence>
<dbReference type="PROSITE" id="PS50977">
    <property type="entry name" value="HTH_TETR_2"/>
    <property type="match status" value="1"/>
</dbReference>
<reference evidence="7 8" key="1">
    <citation type="submission" date="2016-07" db="EMBL/GenBank/DDBJ databases">
        <title>Genome analysis of Burkholderia fungorum ES3-20.</title>
        <authorList>
            <person name="Xu D."/>
            <person name="Yao R."/>
            <person name="Zheng S."/>
        </authorList>
    </citation>
    <scope>NUCLEOTIDE SEQUENCE [LARGE SCALE GENOMIC DNA]</scope>
    <source>
        <strain evidence="7 8">ES3-20</strain>
    </source>
</reference>
<dbReference type="GO" id="GO:0003700">
    <property type="term" value="F:DNA-binding transcription factor activity"/>
    <property type="evidence" value="ECO:0007669"/>
    <property type="project" value="TreeGrafter"/>
</dbReference>
<dbReference type="RefSeq" id="WP_120346210.1">
    <property type="nucleotide sequence ID" value="NZ_MCAS01000023.1"/>
</dbReference>
<keyword evidence="2" id="KW-0805">Transcription regulation</keyword>
<feature type="domain" description="HTH tetR-type" evidence="6">
    <location>
        <begin position="15"/>
        <end position="75"/>
    </location>
</feature>
<dbReference type="Proteomes" id="UP000283709">
    <property type="component" value="Unassembled WGS sequence"/>
</dbReference>
<dbReference type="InterPro" id="IPR023772">
    <property type="entry name" value="DNA-bd_HTH_TetR-type_CS"/>
</dbReference>
<evidence type="ECO:0000256" key="1">
    <source>
        <dbReference type="ARBA" id="ARBA00022491"/>
    </source>
</evidence>
<dbReference type="PANTHER" id="PTHR30055:SF234">
    <property type="entry name" value="HTH-TYPE TRANSCRIPTIONAL REGULATOR BETI"/>
    <property type="match status" value="1"/>
</dbReference>
<evidence type="ECO:0000313" key="8">
    <source>
        <dbReference type="Proteomes" id="UP000283709"/>
    </source>
</evidence>
<accession>A0A3R7GRR8</accession>
<dbReference type="OrthoDB" id="8595767at2"/>
<protein>
    <submittedName>
        <fullName evidence="7">TetR family transcriptional regulator</fullName>
    </submittedName>
</protein>
<dbReference type="AlphaFoldDB" id="A0A3R7GRR8"/>
<feature type="DNA-binding region" description="H-T-H motif" evidence="5">
    <location>
        <begin position="38"/>
        <end position="57"/>
    </location>
</feature>
<evidence type="ECO:0000256" key="3">
    <source>
        <dbReference type="ARBA" id="ARBA00023125"/>
    </source>
</evidence>
<evidence type="ECO:0000256" key="5">
    <source>
        <dbReference type="PROSITE-ProRule" id="PRU00335"/>
    </source>
</evidence>
<dbReference type="PRINTS" id="PR00455">
    <property type="entry name" value="HTHTETR"/>
</dbReference>
<keyword evidence="3 5" id="KW-0238">DNA-binding</keyword>
<name>A0A3R7GRR8_9BURK</name>
<keyword evidence="1" id="KW-0678">Repressor</keyword>
<organism evidence="7 8">
    <name type="scientific">Paraburkholderia fungorum</name>
    <dbReference type="NCBI Taxonomy" id="134537"/>
    <lineage>
        <taxon>Bacteria</taxon>
        <taxon>Pseudomonadati</taxon>
        <taxon>Pseudomonadota</taxon>
        <taxon>Betaproteobacteria</taxon>
        <taxon>Burkholderiales</taxon>
        <taxon>Burkholderiaceae</taxon>
        <taxon>Paraburkholderia</taxon>
    </lineage>
</organism>
<dbReference type="PANTHER" id="PTHR30055">
    <property type="entry name" value="HTH-TYPE TRANSCRIPTIONAL REGULATOR RUTR"/>
    <property type="match status" value="1"/>
</dbReference>
<gene>
    <name evidence="7" type="ORF">BCY88_05795</name>
</gene>
<comment type="caution">
    <text evidence="7">The sequence shown here is derived from an EMBL/GenBank/DDBJ whole genome shotgun (WGS) entry which is preliminary data.</text>
</comment>
<evidence type="ECO:0000256" key="4">
    <source>
        <dbReference type="ARBA" id="ARBA00023163"/>
    </source>
</evidence>
<dbReference type="SUPFAM" id="SSF48498">
    <property type="entry name" value="Tetracyclin repressor-like, C-terminal domain"/>
    <property type="match status" value="1"/>
</dbReference>
<evidence type="ECO:0000259" key="6">
    <source>
        <dbReference type="PROSITE" id="PS50977"/>
    </source>
</evidence>
<dbReference type="InterPro" id="IPR009057">
    <property type="entry name" value="Homeodomain-like_sf"/>
</dbReference>
<dbReference type="Gene3D" id="1.10.357.10">
    <property type="entry name" value="Tetracycline Repressor, domain 2"/>
    <property type="match status" value="1"/>
</dbReference>
<keyword evidence="4" id="KW-0804">Transcription</keyword>
<sequence>MSATDTTGRRARKRQSMLERVASLAGDLFQRDGYESVTMEQIAQVADVARGTLYNHFPTKEAVLASWIHQELARDLQGLALVMSAHTEFADGVPPLLDLSAQWCTAHRELLPPYLKFCFLGIQASMTADGEDGLVALYTQMIRNSQHNGKIRADLGAAHLATLFHHLYLGALMRWLALPDLELRREFALAIDVFLQGSARTPNEKQEESR</sequence>
<dbReference type="SUPFAM" id="SSF46689">
    <property type="entry name" value="Homeodomain-like"/>
    <property type="match status" value="1"/>
</dbReference>
<dbReference type="PROSITE" id="PS01081">
    <property type="entry name" value="HTH_TETR_1"/>
    <property type="match status" value="1"/>
</dbReference>
<dbReference type="InterPro" id="IPR001647">
    <property type="entry name" value="HTH_TetR"/>
</dbReference>
<dbReference type="InterPro" id="IPR036271">
    <property type="entry name" value="Tet_transcr_reg_TetR-rel_C_sf"/>
</dbReference>
<evidence type="ECO:0000313" key="7">
    <source>
        <dbReference type="EMBL" id="RKF43494.1"/>
    </source>
</evidence>